<evidence type="ECO:0000313" key="4">
    <source>
        <dbReference type="Proteomes" id="UP000796880"/>
    </source>
</evidence>
<dbReference type="AlphaFoldDB" id="A0A8K0GXM0"/>
<dbReference type="InterPro" id="IPR029071">
    <property type="entry name" value="Ubiquitin-like_domsf"/>
</dbReference>
<dbReference type="OrthoDB" id="2012182at2759"/>
<sequence length="287" mass="32662">MEVPGPASFLQVKQTIKEIVNVEEDRQTLFYNQVRLEDEYLVHQFVYDEFAELELTVAPLPGDPKVSIVAKSSNREDDPINVRETQSVAHLRNKISRRWGIFPPSKITLTRLSHAMEDGHLLSDYYVCEGAEVNVVPPNIDVRRPPLAIYQKDDRLWLPLTLPTHRVDSSFPSHRFATAHRPIHGFLYSVPLNQSTNLLLLTPRQPALHEKPHSDSQPDSPRSLLVKLLPKQRPSDPRHASCPRFPIPSSTRSDHEPTNGTVFVNQNLRGPTLYDQPSVFDSLQNLP</sequence>
<accession>A0A8K0GXM0</accession>
<protein>
    <recommendedName>
        <fullName evidence="2">Ubiquitin-like domain-containing protein</fullName>
    </recommendedName>
</protein>
<comment type="caution">
    <text evidence="3">The sequence shown here is derived from an EMBL/GenBank/DDBJ whole genome shotgun (WGS) entry which is preliminary data.</text>
</comment>
<feature type="domain" description="Ubiquitin-like" evidence="2">
    <location>
        <begin position="66"/>
        <end position="136"/>
    </location>
</feature>
<dbReference type="EMBL" id="VOIH02000007">
    <property type="protein sequence ID" value="KAF3441838.1"/>
    <property type="molecule type" value="Genomic_DNA"/>
</dbReference>
<gene>
    <name evidence="3" type="ORF">FNV43_RR15753</name>
</gene>
<reference evidence="3" key="1">
    <citation type="submission" date="2020-03" db="EMBL/GenBank/DDBJ databases">
        <title>A high-quality chromosome-level genome assembly of a woody plant with both climbing and erect habits, Rhamnella rubrinervis.</title>
        <authorList>
            <person name="Lu Z."/>
            <person name="Yang Y."/>
            <person name="Zhu X."/>
            <person name="Sun Y."/>
        </authorList>
    </citation>
    <scope>NUCLEOTIDE SEQUENCE</scope>
    <source>
        <strain evidence="3">BYM</strain>
        <tissue evidence="3">Leaf</tissue>
    </source>
</reference>
<dbReference type="Gene3D" id="3.10.20.90">
    <property type="entry name" value="Phosphatidylinositol 3-kinase Catalytic Subunit, Chain A, domain 1"/>
    <property type="match status" value="1"/>
</dbReference>
<feature type="compositionally biased region" description="Polar residues" evidence="1">
    <location>
        <begin position="258"/>
        <end position="269"/>
    </location>
</feature>
<dbReference type="PROSITE" id="PS50053">
    <property type="entry name" value="UBIQUITIN_2"/>
    <property type="match status" value="1"/>
</dbReference>
<keyword evidence="4" id="KW-1185">Reference proteome</keyword>
<feature type="region of interest" description="Disordered" evidence="1">
    <location>
        <begin position="231"/>
        <end position="269"/>
    </location>
</feature>
<proteinExistence type="predicted"/>
<name>A0A8K0GXM0_9ROSA</name>
<dbReference type="SUPFAM" id="SSF54236">
    <property type="entry name" value="Ubiquitin-like"/>
    <property type="match status" value="2"/>
</dbReference>
<evidence type="ECO:0000256" key="1">
    <source>
        <dbReference type="SAM" id="MobiDB-lite"/>
    </source>
</evidence>
<dbReference type="Proteomes" id="UP000796880">
    <property type="component" value="Unassembled WGS sequence"/>
</dbReference>
<evidence type="ECO:0000259" key="2">
    <source>
        <dbReference type="PROSITE" id="PS50053"/>
    </source>
</evidence>
<dbReference type="CDD" id="cd17039">
    <property type="entry name" value="Ubl_ubiquitin_like"/>
    <property type="match status" value="2"/>
</dbReference>
<organism evidence="3 4">
    <name type="scientific">Rhamnella rubrinervis</name>
    <dbReference type="NCBI Taxonomy" id="2594499"/>
    <lineage>
        <taxon>Eukaryota</taxon>
        <taxon>Viridiplantae</taxon>
        <taxon>Streptophyta</taxon>
        <taxon>Embryophyta</taxon>
        <taxon>Tracheophyta</taxon>
        <taxon>Spermatophyta</taxon>
        <taxon>Magnoliopsida</taxon>
        <taxon>eudicotyledons</taxon>
        <taxon>Gunneridae</taxon>
        <taxon>Pentapetalae</taxon>
        <taxon>rosids</taxon>
        <taxon>fabids</taxon>
        <taxon>Rosales</taxon>
        <taxon>Rhamnaceae</taxon>
        <taxon>rhamnoid group</taxon>
        <taxon>Rhamneae</taxon>
        <taxon>Rhamnella</taxon>
    </lineage>
</organism>
<evidence type="ECO:0000313" key="3">
    <source>
        <dbReference type="EMBL" id="KAF3441838.1"/>
    </source>
</evidence>
<dbReference type="InterPro" id="IPR000626">
    <property type="entry name" value="Ubiquitin-like_dom"/>
</dbReference>